<reference evidence="1 2" key="1">
    <citation type="submission" date="2019-07" db="EMBL/GenBank/DDBJ databases">
        <title>Whole genome shotgun sequence of Lactobacillus rapi NBRC 109618.</title>
        <authorList>
            <person name="Hosoyama A."/>
            <person name="Uohara A."/>
            <person name="Ohji S."/>
            <person name="Ichikawa N."/>
        </authorList>
    </citation>
    <scope>NUCLEOTIDE SEQUENCE [LARGE SCALE GENOMIC DNA]</scope>
    <source>
        <strain evidence="1 2">NBRC 109618</strain>
    </source>
</reference>
<dbReference type="Proteomes" id="UP000321569">
    <property type="component" value="Unassembled WGS sequence"/>
</dbReference>
<gene>
    <name evidence="1" type="ORF">LRA02_14000</name>
</gene>
<dbReference type="OrthoDB" id="2323570at2"/>
<evidence type="ECO:0000313" key="2">
    <source>
        <dbReference type="Proteomes" id="UP000321569"/>
    </source>
</evidence>
<dbReference type="AlphaFoldDB" id="A0A512PMW1"/>
<evidence type="ECO:0000313" key="1">
    <source>
        <dbReference type="EMBL" id="GEP72532.1"/>
    </source>
</evidence>
<dbReference type="RefSeq" id="WP_054748443.1">
    <property type="nucleotide sequence ID" value="NZ_BKAM01000021.1"/>
</dbReference>
<dbReference type="EMBL" id="BKAM01000021">
    <property type="protein sequence ID" value="GEP72532.1"/>
    <property type="molecule type" value="Genomic_DNA"/>
</dbReference>
<protein>
    <submittedName>
        <fullName evidence="1">Uncharacterized protein</fullName>
    </submittedName>
</protein>
<name>A0A512PMW1_9LACO</name>
<accession>A0A512PMW1</accession>
<proteinExistence type="predicted"/>
<sequence>MSVDELFAKIKDYQDKLKLPDDYLFNIVEFTPAEIAEYNKKEAASGVYESVLKQIQRLYLLSLTPAELLAKLTTVKKSAHLAETAWLKEMNVSEADAADFMAGKKPTMVYVTALNALKAKYPVE</sequence>
<organism evidence="1 2">
    <name type="scientific">Lentilactobacillus rapi</name>
    <dbReference type="NCBI Taxonomy" id="481723"/>
    <lineage>
        <taxon>Bacteria</taxon>
        <taxon>Bacillati</taxon>
        <taxon>Bacillota</taxon>
        <taxon>Bacilli</taxon>
        <taxon>Lactobacillales</taxon>
        <taxon>Lactobacillaceae</taxon>
        <taxon>Lentilactobacillus</taxon>
    </lineage>
</organism>
<comment type="caution">
    <text evidence="1">The sequence shown here is derived from an EMBL/GenBank/DDBJ whole genome shotgun (WGS) entry which is preliminary data.</text>
</comment>